<dbReference type="EMBL" id="JABBXF010000033">
    <property type="protein sequence ID" value="NVK79192.1"/>
    <property type="molecule type" value="Genomic_DNA"/>
</dbReference>
<keyword evidence="3" id="KW-0238">DNA-binding</keyword>
<dbReference type="GO" id="GO:0032993">
    <property type="term" value="C:protein-DNA complex"/>
    <property type="evidence" value="ECO:0007669"/>
    <property type="project" value="TreeGrafter"/>
</dbReference>
<organism evidence="6 7">
    <name type="scientific">Streptomyces morookaense</name>
    <name type="common">Streptoverticillium morookaense</name>
    <dbReference type="NCBI Taxonomy" id="1970"/>
    <lineage>
        <taxon>Bacteria</taxon>
        <taxon>Bacillati</taxon>
        <taxon>Actinomycetota</taxon>
        <taxon>Actinomycetes</taxon>
        <taxon>Kitasatosporales</taxon>
        <taxon>Streptomycetaceae</taxon>
        <taxon>Streptomyces</taxon>
    </lineage>
</organism>
<evidence type="ECO:0000313" key="7">
    <source>
        <dbReference type="Proteomes" id="UP000587462"/>
    </source>
</evidence>
<dbReference type="PROSITE" id="PS50931">
    <property type="entry name" value="HTH_LYSR"/>
    <property type="match status" value="1"/>
</dbReference>
<comment type="similarity">
    <text evidence="1">Belongs to the LysR transcriptional regulatory family.</text>
</comment>
<dbReference type="SUPFAM" id="SSF46785">
    <property type="entry name" value="Winged helix' DNA-binding domain"/>
    <property type="match status" value="1"/>
</dbReference>
<comment type="caution">
    <text evidence="6">The sequence shown here is derived from an EMBL/GenBank/DDBJ whole genome shotgun (WGS) entry which is preliminary data.</text>
</comment>
<keyword evidence="4" id="KW-0804">Transcription</keyword>
<proteinExistence type="inferred from homology"/>
<evidence type="ECO:0000259" key="5">
    <source>
        <dbReference type="PROSITE" id="PS50931"/>
    </source>
</evidence>
<keyword evidence="7" id="KW-1185">Reference proteome</keyword>
<dbReference type="FunFam" id="1.10.10.10:FF:000001">
    <property type="entry name" value="LysR family transcriptional regulator"/>
    <property type="match status" value="1"/>
</dbReference>
<sequence length="300" mass="32024">MELRQVRYFVVVAEELHFGRAAERLHIVQSAVSQQVRRLERELGTELFDRSPRHVRLTGAGARFLPAARELLAAEERARACITEFTGRAGRTLRLGTSAGLGAHLDRLLDAFAATAPDVTVELVSVPARQRTEMVAAGELDAAFVRGGMQTPGLEVLPVWHDPLVAVVPAAHPLAASPDVALAQLADLPLRLPPRRDIPALVDLVVTACHDAGFEPVPGPPSRALQDTLAAIGTGKPMWTVAYAAHADQLRTTRVAFLPFSGPGLRLPTGLAVRSEAVSPTLSLLVEACRAAAPGDDRLS</sequence>
<dbReference type="Gene3D" id="1.10.10.10">
    <property type="entry name" value="Winged helix-like DNA-binding domain superfamily/Winged helix DNA-binding domain"/>
    <property type="match status" value="1"/>
</dbReference>
<evidence type="ECO:0000256" key="2">
    <source>
        <dbReference type="ARBA" id="ARBA00023015"/>
    </source>
</evidence>
<dbReference type="InterPro" id="IPR000847">
    <property type="entry name" value="LysR_HTH_N"/>
</dbReference>
<dbReference type="Pfam" id="PF03466">
    <property type="entry name" value="LysR_substrate"/>
    <property type="match status" value="1"/>
</dbReference>
<dbReference type="PANTHER" id="PTHR30346:SF0">
    <property type="entry name" value="HCA OPERON TRANSCRIPTIONAL ACTIVATOR HCAR"/>
    <property type="match status" value="1"/>
</dbReference>
<dbReference type="PRINTS" id="PR00039">
    <property type="entry name" value="HTHLYSR"/>
</dbReference>
<dbReference type="GO" id="GO:0003700">
    <property type="term" value="F:DNA-binding transcription factor activity"/>
    <property type="evidence" value="ECO:0007669"/>
    <property type="project" value="InterPro"/>
</dbReference>
<evidence type="ECO:0000256" key="3">
    <source>
        <dbReference type="ARBA" id="ARBA00023125"/>
    </source>
</evidence>
<dbReference type="InterPro" id="IPR036388">
    <property type="entry name" value="WH-like_DNA-bd_sf"/>
</dbReference>
<evidence type="ECO:0000256" key="4">
    <source>
        <dbReference type="ARBA" id="ARBA00023163"/>
    </source>
</evidence>
<accession>A0A7Y7B569</accession>
<dbReference type="AlphaFoldDB" id="A0A7Y7B569"/>
<feature type="domain" description="HTH lysR-type" evidence="5">
    <location>
        <begin position="1"/>
        <end position="58"/>
    </location>
</feature>
<dbReference type="InterPro" id="IPR005119">
    <property type="entry name" value="LysR_subst-bd"/>
</dbReference>
<keyword evidence="2" id="KW-0805">Transcription regulation</keyword>
<dbReference type="PANTHER" id="PTHR30346">
    <property type="entry name" value="TRANSCRIPTIONAL DUAL REGULATOR HCAR-RELATED"/>
    <property type="match status" value="1"/>
</dbReference>
<dbReference type="Proteomes" id="UP000587462">
    <property type="component" value="Unassembled WGS sequence"/>
</dbReference>
<dbReference type="GO" id="GO:0003677">
    <property type="term" value="F:DNA binding"/>
    <property type="evidence" value="ECO:0007669"/>
    <property type="project" value="UniProtKB-KW"/>
</dbReference>
<dbReference type="InterPro" id="IPR036390">
    <property type="entry name" value="WH_DNA-bd_sf"/>
</dbReference>
<dbReference type="Gene3D" id="3.40.190.10">
    <property type="entry name" value="Periplasmic binding protein-like II"/>
    <property type="match status" value="2"/>
</dbReference>
<protein>
    <submittedName>
        <fullName evidence="6">LysR family transcriptional regulator</fullName>
    </submittedName>
</protein>
<name>A0A7Y7B569_STRMO</name>
<evidence type="ECO:0000313" key="6">
    <source>
        <dbReference type="EMBL" id="NVK79192.1"/>
    </source>
</evidence>
<dbReference type="SUPFAM" id="SSF53850">
    <property type="entry name" value="Periplasmic binding protein-like II"/>
    <property type="match status" value="1"/>
</dbReference>
<dbReference type="CDD" id="cd08414">
    <property type="entry name" value="PBP2_LTTR_aromatics_like"/>
    <property type="match status" value="1"/>
</dbReference>
<dbReference type="RefSeq" id="WP_171082007.1">
    <property type="nucleotide sequence ID" value="NZ_BNBU01000004.1"/>
</dbReference>
<gene>
    <name evidence="6" type="ORF">HG542_16155</name>
</gene>
<reference evidence="6 7" key="1">
    <citation type="submission" date="2020-04" db="EMBL/GenBank/DDBJ databases">
        <title>Draft Genome Sequence of Streptomyces morookaense DSM 40503, an 8-azaguanine-producing strain.</title>
        <authorList>
            <person name="Qi J."/>
            <person name="Gao J.-M."/>
        </authorList>
    </citation>
    <scope>NUCLEOTIDE SEQUENCE [LARGE SCALE GENOMIC DNA]</scope>
    <source>
        <strain evidence="6 7">DSM 40503</strain>
    </source>
</reference>
<evidence type="ECO:0000256" key="1">
    <source>
        <dbReference type="ARBA" id="ARBA00009437"/>
    </source>
</evidence>
<dbReference type="Pfam" id="PF00126">
    <property type="entry name" value="HTH_1"/>
    <property type="match status" value="1"/>
</dbReference>